<dbReference type="GO" id="GO:0032259">
    <property type="term" value="P:methylation"/>
    <property type="evidence" value="ECO:0007669"/>
    <property type="project" value="UniProtKB-KW"/>
</dbReference>
<gene>
    <name evidence="1" type="ORF">DSYM_02650</name>
</gene>
<evidence type="ECO:0000313" key="1">
    <source>
        <dbReference type="EMBL" id="BBO19566.1"/>
    </source>
</evidence>
<organism evidence="1 2">
    <name type="scientific">Candidatus Desulfobacillus denitrificans</name>
    <dbReference type="NCBI Taxonomy" id="2608985"/>
    <lineage>
        <taxon>Bacteria</taxon>
        <taxon>Pseudomonadati</taxon>
        <taxon>Pseudomonadota</taxon>
        <taxon>Betaproteobacteria</taxon>
        <taxon>Candidatus Desulfobacillus</taxon>
    </lineage>
</organism>
<dbReference type="PANTHER" id="PTHR43861:SF6">
    <property type="entry name" value="METHYLTRANSFERASE TYPE 11"/>
    <property type="match status" value="1"/>
</dbReference>
<accession>A0A809RTN5</accession>
<reference evidence="1" key="1">
    <citation type="journal article" name="DNA Res.">
        <title>The physiological potential of anammox bacteria as revealed by their core genome structure.</title>
        <authorList>
            <person name="Okubo T."/>
            <person name="Toyoda A."/>
            <person name="Fukuhara K."/>
            <person name="Uchiyama I."/>
            <person name="Harigaya Y."/>
            <person name="Kuroiwa M."/>
            <person name="Suzuki T."/>
            <person name="Murakami Y."/>
            <person name="Suwa Y."/>
            <person name="Takami H."/>
        </authorList>
    </citation>
    <scope>NUCLEOTIDE SEQUENCE</scope>
    <source>
        <strain evidence="1">317325-3</strain>
    </source>
</reference>
<dbReference type="Gene3D" id="3.40.50.150">
    <property type="entry name" value="Vaccinia Virus protein VP39"/>
    <property type="match status" value="1"/>
</dbReference>
<sequence>MQLTDNDFSRLIEAILARMPSHAKFIGHALDILNEAEIAEADDYIGHLLEHNSNDSLVDCYKTIVDDTLECQIEFLRSGHYRHSTFAEVASSVYFDDHYMKRYMIGLALSSFFWPNHTMIRRFFSEMLPTTSSGTYLEIGPGHGFFLVQAMRKSGFGKFVGVDISPASIALTDSIVKDVLPDRRGDLELIEMDFLAKPGLEGQFEAIVMGEVLEHVEKPAAFLHRISELAAPSAHIFITTCINAPAVDHIYLFRSASNIEALFLEAGFTIRRQLHVPHPGYDLKRCVALNLPINVAYVLGK</sequence>
<dbReference type="CDD" id="cd02440">
    <property type="entry name" value="AdoMet_MTases"/>
    <property type="match status" value="1"/>
</dbReference>
<evidence type="ECO:0000313" key="2">
    <source>
        <dbReference type="Proteomes" id="UP000662914"/>
    </source>
</evidence>
<dbReference type="SUPFAM" id="SSF53335">
    <property type="entry name" value="S-adenosyl-L-methionine-dependent methyltransferases"/>
    <property type="match status" value="1"/>
</dbReference>
<dbReference type="PANTHER" id="PTHR43861">
    <property type="entry name" value="TRANS-ACONITATE 2-METHYLTRANSFERASE-RELATED"/>
    <property type="match status" value="1"/>
</dbReference>
<dbReference type="GO" id="GO:0008168">
    <property type="term" value="F:methyltransferase activity"/>
    <property type="evidence" value="ECO:0007669"/>
    <property type="project" value="UniProtKB-KW"/>
</dbReference>
<dbReference type="Proteomes" id="UP000662914">
    <property type="component" value="Chromosome"/>
</dbReference>
<dbReference type="KEGG" id="ddz:DSYM_02650"/>
<name>A0A809RTN5_9PROT</name>
<proteinExistence type="predicted"/>
<keyword evidence="1" id="KW-0808">Transferase</keyword>
<protein>
    <submittedName>
        <fullName evidence="1">Class I SAM-dependent methyltransferase</fullName>
    </submittedName>
</protein>
<dbReference type="AlphaFoldDB" id="A0A809RTN5"/>
<dbReference type="InterPro" id="IPR029063">
    <property type="entry name" value="SAM-dependent_MTases_sf"/>
</dbReference>
<dbReference type="EMBL" id="AP021857">
    <property type="protein sequence ID" value="BBO19566.1"/>
    <property type="molecule type" value="Genomic_DNA"/>
</dbReference>
<dbReference type="Pfam" id="PF13489">
    <property type="entry name" value="Methyltransf_23"/>
    <property type="match status" value="1"/>
</dbReference>
<keyword evidence="1" id="KW-0489">Methyltransferase</keyword>